<feature type="region of interest" description="Disordered" evidence="1">
    <location>
        <begin position="159"/>
        <end position="179"/>
    </location>
</feature>
<name>A0A3S1BBW9_ELYCH</name>
<evidence type="ECO:0000313" key="4">
    <source>
        <dbReference type="EMBL" id="RUS77031.1"/>
    </source>
</evidence>
<organism evidence="4 5">
    <name type="scientific">Elysia chlorotica</name>
    <name type="common">Eastern emerald elysia</name>
    <name type="synonym">Sea slug</name>
    <dbReference type="NCBI Taxonomy" id="188477"/>
    <lineage>
        <taxon>Eukaryota</taxon>
        <taxon>Metazoa</taxon>
        <taxon>Spiralia</taxon>
        <taxon>Lophotrochozoa</taxon>
        <taxon>Mollusca</taxon>
        <taxon>Gastropoda</taxon>
        <taxon>Heterobranchia</taxon>
        <taxon>Euthyneura</taxon>
        <taxon>Panpulmonata</taxon>
        <taxon>Sacoglossa</taxon>
        <taxon>Placobranchoidea</taxon>
        <taxon>Plakobranchidae</taxon>
        <taxon>Elysia</taxon>
    </lineage>
</organism>
<feature type="transmembrane region" description="Helical" evidence="2">
    <location>
        <begin position="52"/>
        <end position="74"/>
    </location>
</feature>
<dbReference type="Proteomes" id="UP000271974">
    <property type="component" value="Unassembled WGS sequence"/>
</dbReference>
<evidence type="ECO:0000256" key="2">
    <source>
        <dbReference type="SAM" id="Phobius"/>
    </source>
</evidence>
<keyword evidence="2" id="KW-0812">Transmembrane</keyword>
<feature type="signal peptide" evidence="3">
    <location>
        <begin position="1"/>
        <end position="19"/>
    </location>
</feature>
<keyword evidence="5" id="KW-1185">Reference proteome</keyword>
<keyword evidence="3" id="KW-0732">Signal</keyword>
<proteinExistence type="predicted"/>
<comment type="caution">
    <text evidence="4">The sequence shown here is derived from an EMBL/GenBank/DDBJ whole genome shotgun (WGS) entry which is preliminary data.</text>
</comment>
<evidence type="ECO:0000256" key="1">
    <source>
        <dbReference type="SAM" id="MobiDB-lite"/>
    </source>
</evidence>
<dbReference type="AlphaFoldDB" id="A0A3S1BBW9"/>
<protein>
    <submittedName>
        <fullName evidence="4">Uncharacterized protein</fullName>
    </submittedName>
</protein>
<evidence type="ECO:0000313" key="5">
    <source>
        <dbReference type="Proteomes" id="UP000271974"/>
    </source>
</evidence>
<feature type="chain" id="PRO_5018581184" evidence="3">
    <location>
        <begin position="20"/>
        <end position="226"/>
    </location>
</feature>
<feature type="compositionally biased region" description="Polar residues" evidence="1">
    <location>
        <begin position="83"/>
        <end position="99"/>
    </location>
</feature>
<accession>A0A3S1BBW9</accession>
<feature type="region of interest" description="Disordered" evidence="1">
    <location>
        <begin position="83"/>
        <end position="115"/>
    </location>
</feature>
<feature type="compositionally biased region" description="Basic residues" evidence="1">
    <location>
        <begin position="105"/>
        <end position="115"/>
    </location>
</feature>
<dbReference type="EMBL" id="RQTK01000616">
    <property type="protein sequence ID" value="RUS77031.1"/>
    <property type="molecule type" value="Genomic_DNA"/>
</dbReference>
<dbReference type="OrthoDB" id="6210590at2759"/>
<keyword evidence="2" id="KW-1133">Transmembrane helix</keyword>
<reference evidence="4 5" key="1">
    <citation type="submission" date="2019-01" db="EMBL/GenBank/DDBJ databases">
        <title>A draft genome assembly of the solar-powered sea slug Elysia chlorotica.</title>
        <authorList>
            <person name="Cai H."/>
            <person name="Li Q."/>
            <person name="Fang X."/>
            <person name="Li J."/>
            <person name="Curtis N.E."/>
            <person name="Altenburger A."/>
            <person name="Shibata T."/>
            <person name="Feng M."/>
            <person name="Maeda T."/>
            <person name="Schwartz J.A."/>
            <person name="Shigenobu S."/>
            <person name="Lundholm N."/>
            <person name="Nishiyama T."/>
            <person name="Yang H."/>
            <person name="Hasebe M."/>
            <person name="Li S."/>
            <person name="Pierce S.K."/>
            <person name="Wang J."/>
        </authorList>
    </citation>
    <scope>NUCLEOTIDE SEQUENCE [LARGE SCALE GENOMIC DNA]</scope>
    <source>
        <strain evidence="4">EC2010</strain>
        <tissue evidence="4">Whole organism of an adult</tissue>
    </source>
</reference>
<evidence type="ECO:0000256" key="3">
    <source>
        <dbReference type="SAM" id="SignalP"/>
    </source>
</evidence>
<keyword evidence="2" id="KW-0472">Membrane</keyword>
<gene>
    <name evidence="4" type="ORF">EGW08_015211</name>
</gene>
<sequence>MMLWRLCLLAIYEVYSVSQCPPDSGLACHDYVPCQTIMRQPKTRTKLSKLPLVAGVGLWLPYETLLCFVFTLGLTTQMNKRGFTFQPQPHPSLQRQSDSGLRPEGHRKRGRPKTTWRRTVEAEAAAMGQSWGTLRMLAQNRERWKEFVAALIANGKNGSGLKEYPSGSKETEEDQEEDKQECVEMIIIVTEKGVLRSRAARDREIWRCDSEGYILQWMDKVLTINK</sequence>